<organism evidence="4 5">
    <name type="scientific">Actinacidiphila glaucinigra</name>
    <dbReference type="NCBI Taxonomy" id="235986"/>
    <lineage>
        <taxon>Bacteria</taxon>
        <taxon>Bacillati</taxon>
        <taxon>Actinomycetota</taxon>
        <taxon>Actinomycetes</taxon>
        <taxon>Kitasatosporales</taxon>
        <taxon>Streptomycetaceae</taxon>
        <taxon>Actinacidiphila</taxon>
    </lineage>
</organism>
<dbReference type="AlphaFoldDB" id="A0A239ILA1"/>
<dbReference type="InterPro" id="IPR057326">
    <property type="entry name" value="KR_dom"/>
</dbReference>
<gene>
    <name evidence="4" type="ORF">SAMN05216252_11113</name>
</gene>
<accession>A0A239ILA1</accession>
<dbReference type="GO" id="GO:0016491">
    <property type="term" value="F:oxidoreductase activity"/>
    <property type="evidence" value="ECO:0007669"/>
    <property type="project" value="UniProtKB-KW"/>
</dbReference>
<evidence type="ECO:0000313" key="5">
    <source>
        <dbReference type="Proteomes" id="UP000198280"/>
    </source>
</evidence>
<dbReference type="RefSeq" id="WP_089225646.1">
    <property type="nucleotide sequence ID" value="NZ_FZOF01000011.1"/>
</dbReference>
<comment type="similarity">
    <text evidence="1">Belongs to the short-chain dehydrogenases/reductases (SDR) family.</text>
</comment>
<sequence length="251" mass="25688">MSKTLTGRTALVTGGSRGIGAGIARELAREGANVAITYRKSREQAEEVVADLVALGVKALAVQADQSVPHEASTAVEQAAEFLGGQIDVLVNSAGVAVMGTVDQLDLELLEGVQQMMATNVMGTVVTTHAASRFLSDGGRVVLIGSIVAHRVPVPGVAEYAASKAAIDQLGRGWARDFGPRGITVNVIQPGATDTDMNPADGPNAAPQVAMTPLGRMGTTEDIAKAVVFLAGENASYITGARLTVDGGLSI</sequence>
<dbReference type="PANTHER" id="PTHR43639">
    <property type="entry name" value="OXIDOREDUCTASE, SHORT-CHAIN DEHYDROGENASE/REDUCTASE FAMILY (AFU_ORTHOLOGUE AFUA_5G02870)"/>
    <property type="match status" value="1"/>
</dbReference>
<dbReference type="InterPro" id="IPR036291">
    <property type="entry name" value="NAD(P)-bd_dom_sf"/>
</dbReference>
<dbReference type="PANTHER" id="PTHR43639:SF1">
    <property type="entry name" value="SHORT-CHAIN DEHYDROGENASE_REDUCTASE FAMILY PROTEIN"/>
    <property type="match status" value="1"/>
</dbReference>
<keyword evidence="5" id="KW-1185">Reference proteome</keyword>
<dbReference type="PROSITE" id="PS00061">
    <property type="entry name" value="ADH_SHORT"/>
    <property type="match status" value="1"/>
</dbReference>
<proteinExistence type="inferred from homology"/>
<evidence type="ECO:0000256" key="1">
    <source>
        <dbReference type="ARBA" id="ARBA00006484"/>
    </source>
</evidence>
<dbReference type="PRINTS" id="PR00081">
    <property type="entry name" value="GDHRDH"/>
</dbReference>
<name>A0A239ILA1_9ACTN</name>
<protein>
    <submittedName>
        <fullName evidence="4">3-oxoacyl-[acyl-carrier protein] reductase</fullName>
    </submittedName>
</protein>
<keyword evidence="2" id="KW-0560">Oxidoreductase</keyword>
<dbReference type="InterPro" id="IPR002347">
    <property type="entry name" value="SDR_fam"/>
</dbReference>
<dbReference type="FunFam" id="3.40.50.720:FF:000084">
    <property type="entry name" value="Short-chain dehydrogenase reductase"/>
    <property type="match status" value="1"/>
</dbReference>
<feature type="domain" description="Ketoreductase" evidence="3">
    <location>
        <begin position="8"/>
        <end position="191"/>
    </location>
</feature>
<dbReference type="OrthoDB" id="154414at2"/>
<evidence type="ECO:0000259" key="3">
    <source>
        <dbReference type="SMART" id="SM00822"/>
    </source>
</evidence>
<dbReference type="Pfam" id="PF13561">
    <property type="entry name" value="adh_short_C2"/>
    <property type="match status" value="1"/>
</dbReference>
<evidence type="ECO:0000256" key="2">
    <source>
        <dbReference type="ARBA" id="ARBA00023002"/>
    </source>
</evidence>
<dbReference type="SUPFAM" id="SSF51735">
    <property type="entry name" value="NAD(P)-binding Rossmann-fold domains"/>
    <property type="match status" value="1"/>
</dbReference>
<dbReference type="InterPro" id="IPR020904">
    <property type="entry name" value="Sc_DH/Rdtase_CS"/>
</dbReference>
<dbReference type="PRINTS" id="PR00080">
    <property type="entry name" value="SDRFAMILY"/>
</dbReference>
<dbReference type="Gene3D" id="3.40.50.720">
    <property type="entry name" value="NAD(P)-binding Rossmann-like Domain"/>
    <property type="match status" value="1"/>
</dbReference>
<dbReference type="EMBL" id="FZOF01000011">
    <property type="protein sequence ID" value="SNS94321.1"/>
    <property type="molecule type" value="Genomic_DNA"/>
</dbReference>
<dbReference type="Proteomes" id="UP000198280">
    <property type="component" value="Unassembled WGS sequence"/>
</dbReference>
<evidence type="ECO:0000313" key="4">
    <source>
        <dbReference type="EMBL" id="SNS94321.1"/>
    </source>
</evidence>
<reference evidence="4 5" key="1">
    <citation type="submission" date="2017-06" db="EMBL/GenBank/DDBJ databases">
        <authorList>
            <person name="Kim H.J."/>
            <person name="Triplett B.A."/>
        </authorList>
    </citation>
    <scope>NUCLEOTIDE SEQUENCE [LARGE SCALE GENOMIC DNA]</scope>
    <source>
        <strain evidence="4 5">CGMCC 4.1858</strain>
    </source>
</reference>
<dbReference type="SMART" id="SM00822">
    <property type="entry name" value="PKS_KR"/>
    <property type="match status" value="1"/>
</dbReference>
<dbReference type="CDD" id="cd05233">
    <property type="entry name" value="SDR_c"/>
    <property type="match status" value="1"/>
</dbReference>